<reference evidence="2" key="2">
    <citation type="submission" date="2021-04" db="EMBL/GenBank/DDBJ databases">
        <authorList>
            <person name="Gilroy R."/>
        </authorList>
    </citation>
    <scope>NUCLEOTIDE SEQUENCE</scope>
    <source>
        <strain evidence="2">ChiSxjej3B15-24422</strain>
    </source>
</reference>
<evidence type="ECO:0000313" key="3">
    <source>
        <dbReference type="Proteomes" id="UP000824007"/>
    </source>
</evidence>
<dbReference type="AlphaFoldDB" id="A0A9D1YRS4"/>
<gene>
    <name evidence="2" type="ORF">H9831_13870</name>
</gene>
<reference evidence="2" key="1">
    <citation type="journal article" date="2021" name="PeerJ">
        <title>Extensive microbial diversity within the chicken gut microbiome revealed by metagenomics and culture.</title>
        <authorList>
            <person name="Gilroy R."/>
            <person name="Ravi A."/>
            <person name="Getino M."/>
            <person name="Pursley I."/>
            <person name="Horton D.L."/>
            <person name="Alikhan N.F."/>
            <person name="Baker D."/>
            <person name="Gharbi K."/>
            <person name="Hall N."/>
            <person name="Watson M."/>
            <person name="Adriaenssens E.M."/>
            <person name="Foster-Nyarko E."/>
            <person name="Jarju S."/>
            <person name="Secka A."/>
            <person name="Antonio M."/>
            <person name="Oren A."/>
            <person name="Chaudhuri R.R."/>
            <person name="La Ragione R."/>
            <person name="Hildebrand F."/>
            <person name="Pallen M.J."/>
        </authorList>
    </citation>
    <scope>NUCLEOTIDE SEQUENCE</scope>
    <source>
        <strain evidence="2">ChiSxjej3B15-24422</strain>
    </source>
</reference>
<dbReference type="GO" id="GO:0005524">
    <property type="term" value="F:ATP binding"/>
    <property type="evidence" value="ECO:0007669"/>
    <property type="project" value="UniProtKB-KW"/>
</dbReference>
<dbReference type="EMBL" id="DXDD01000171">
    <property type="protein sequence ID" value="HIY61738.1"/>
    <property type="molecule type" value="Genomic_DNA"/>
</dbReference>
<sequence>MAYKPLPIGIDDFKELISAEYYYVDKTDFVKELLEKGGKVNLFTRPRRFGKSLNLSMLRYFFEDAGTEEKNMDRRGLFRGLQVMKADDGVLSQMNRYPVIQLSLKSAKQPVWELAYGALKAALEEEYQRHMEILPEIPIEADRLRFQRLAERRGTDQDYYTALFFLSRMLHQHYGQPAVILIDEYDVPLENAYFAGFYPEMTVFIRSLFESALKSNPSLHFAVVTGCLRITKESIFTGLNNLKVNSILSETYGEYFGFTPAEVERMAADYERSAALPVIRDWYDGYLFGNKEVYNPWSVLNYVDALTANPQALPAPYWSNTSSNQIVRELIEQADLNVREEIELLITGSTIEKPVHEEITYEDIHESQDNLWNFLLFTGYLKQVSRRLDWDTQYCSLAIPNKEVLHIYKSTVTGWFSSNLKKQDLRPLFHALENGDTGKISEELSRLLQESISFYDYAENYYHGFLTGILQNMPGYRILSNREAGTGRPDLILKTPGLKGRAILLELKTARSYRDMDSLCDAALAQIRDRRYREGLQEEGYRTVLAYGICFYKKDCEVKQLS</sequence>
<name>A0A9D1YRS4_9FIRM</name>
<dbReference type="Pfam" id="PF09820">
    <property type="entry name" value="AAA-ATPase_like"/>
    <property type="match status" value="1"/>
</dbReference>
<dbReference type="Pfam" id="PF08011">
    <property type="entry name" value="PDDEXK_9"/>
    <property type="match status" value="1"/>
</dbReference>
<evidence type="ECO:0000313" key="2">
    <source>
        <dbReference type="EMBL" id="HIY61738.1"/>
    </source>
</evidence>
<dbReference type="PANTHER" id="PTHR34825">
    <property type="entry name" value="CONSERVED PROTEIN, WITH A WEAK D-GALACTARATE DEHYDRATASE/ALTRONATE HYDROLASE DOMAIN"/>
    <property type="match status" value="1"/>
</dbReference>
<comment type="caution">
    <text evidence="2">The sequence shown here is derived from an EMBL/GenBank/DDBJ whole genome shotgun (WGS) entry which is preliminary data.</text>
</comment>
<dbReference type="InterPro" id="IPR012547">
    <property type="entry name" value="PDDEXK_9"/>
</dbReference>
<accession>A0A9D1YRS4</accession>
<evidence type="ECO:0000259" key="1">
    <source>
        <dbReference type="Pfam" id="PF09820"/>
    </source>
</evidence>
<dbReference type="PANTHER" id="PTHR34825:SF1">
    <property type="entry name" value="AAA-ATPASE-LIKE DOMAIN-CONTAINING PROTEIN"/>
    <property type="match status" value="1"/>
</dbReference>
<keyword evidence="2" id="KW-0547">Nucleotide-binding</keyword>
<proteinExistence type="predicted"/>
<feature type="domain" description="AAA-ATPase-like" evidence="1">
    <location>
        <begin position="7"/>
        <end position="236"/>
    </location>
</feature>
<organism evidence="2 3">
    <name type="scientific">Candidatus Eisenbergiella pullistercoris</name>
    <dbReference type="NCBI Taxonomy" id="2838555"/>
    <lineage>
        <taxon>Bacteria</taxon>
        <taxon>Bacillati</taxon>
        <taxon>Bacillota</taxon>
        <taxon>Clostridia</taxon>
        <taxon>Lachnospirales</taxon>
        <taxon>Lachnospiraceae</taxon>
        <taxon>Eisenbergiella</taxon>
    </lineage>
</organism>
<protein>
    <submittedName>
        <fullName evidence="2">ATP-binding protein</fullName>
    </submittedName>
</protein>
<dbReference type="Proteomes" id="UP000824007">
    <property type="component" value="Unassembled WGS sequence"/>
</dbReference>
<dbReference type="InterPro" id="IPR018631">
    <property type="entry name" value="AAA-ATPase-like_dom"/>
</dbReference>
<keyword evidence="2" id="KW-0067">ATP-binding</keyword>